<evidence type="ECO:0000313" key="2">
    <source>
        <dbReference type="Proteomes" id="UP001320706"/>
    </source>
</evidence>
<protein>
    <submittedName>
        <fullName evidence="1">Transcriptional regulator opi1</fullName>
    </submittedName>
</protein>
<organism evidence="1 2">
    <name type="scientific">Zalaria obscura</name>
    <dbReference type="NCBI Taxonomy" id="2024903"/>
    <lineage>
        <taxon>Eukaryota</taxon>
        <taxon>Fungi</taxon>
        <taxon>Dikarya</taxon>
        <taxon>Ascomycota</taxon>
        <taxon>Pezizomycotina</taxon>
        <taxon>Dothideomycetes</taxon>
        <taxon>Dothideomycetidae</taxon>
        <taxon>Dothideales</taxon>
        <taxon>Zalariaceae</taxon>
        <taxon>Zalaria</taxon>
    </lineage>
</organism>
<sequence length="571" mass="63058">MEAHREQPPAYDSHIAEDLKLPSVPPQEPGFRNMQSDITLPDLRSVLATELPAKTVHPNKLFDEALQRKTLTNSYHPSTYDTSRTLPKLDASPRLNGGVRSSIEGTVISPSDTASVMSIDEPNKGQRSTSVVSIEDPDVRLAVEALSGLGNPDFVRSPPKSQQSITTQARPATASSQQEAEPLLTLLTDAHPWVGGTINGSLTAYTTTKHYSPRFVQYGADLIERNIGSPVANTVSSVGRRTGVESGIRKYLDRRRPSEIERTESSDSNRENWSKRRRVVPDEMDVEQAVPESAISEGRISQEFLPAYRSSKPPSYREEMSPRGEGRTQMAERPPTNRSWSAQVLISTSGLGVALSESSLRSLTYCVKLLITATDHVETVMDALKMVLQEFDQAQASRRRDARSEKETEAGVVVQDRTQAEQEEAARRLAARIKQHCDDIWQTLKTVVNSVSTYAGGALPENARNLVKNQLMSIPSRWRSATVTAAEQDRRDGGESGSTDEESEARKSAHRMIAFATEGLDMMAQVNGVVKITLDSAEKWLESLGRKARGGRDEQMMDADDARSSEDQERK</sequence>
<proteinExistence type="predicted"/>
<dbReference type="Proteomes" id="UP001320706">
    <property type="component" value="Unassembled WGS sequence"/>
</dbReference>
<accession>A0ACC3S9C7</accession>
<dbReference type="EMBL" id="JAMKPW020000030">
    <property type="protein sequence ID" value="KAK8203399.1"/>
    <property type="molecule type" value="Genomic_DNA"/>
</dbReference>
<name>A0ACC3S9C7_9PEZI</name>
<evidence type="ECO:0000313" key="1">
    <source>
        <dbReference type="EMBL" id="KAK8203399.1"/>
    </source>
</evidence>
<reference evidence="1" key="1">
    <citation type="submission" date="2024-02" db="EMBL/GenBank/DDBJ databases">
        <title>Metagenome Assembled Genome of Zalaria obscura JY119.</title>
        <authorList>
            <person name="Vighnesh L."/>
            <person name="Jagadeeshwari U."/>
            <person name="Venkata Ramana C."/>
            <person name="Sasikala C."/>
        </authorList>
    </citation>
    <scope>NUCLEOTIDE SEQUENCE</scope>
    <source>
        <strain evidence="1">JY119</strain>
    </source>
</reference>
<gene>
    <name evidence="1" type="primary">OPI1</name>
    <name evidence="1" type="ORF">M8818_005290</name>
</gene>
<comment type="caution">
    <text evidence="1">The sequence shown here is derived from an EMBL/GenBank/DDBJ whole genome shotgun (WGS) entry which is preliminary data.</text>
</comment>
<keyword evidence="2" id="KW-1185">Reference proteome</keyword>